<dbReference type="GO" id="GO:0046872">
    <property type="term" value="F:metal ion binding"/>
    <property type="evidence" value="ECO:0007669"/>
    <property type="project" value="UniProtKB-KW"/>
</dbReference>
<dbReference type="InterPro" id="IPR003651">
    <property type="entry name" value="Endonuclease3_FeS-loop_motif"/>
</dbReference>
<keyword evidence="15" id="KW-1185">Reference proteome</keyword>
<evidence type="ECO:0000256" key="5">
    <source>
        <dbReference type="ARBA" id="ARBA00022801"/>
    </source>
</evidence>
<keyword evidence="6 12" id="KW-0408">Iron</keyword>
<comment type="similarity">
    <text evidence="1 12">Belongs to the Nth/MutY family.</text>
</comment>
<dbReference type="Gene3D" id="1.10.1670.10">
    <property type="entry name" value="Helix-hairpin-Helix base-excision DNA repair enzymes (C-terminal)"/>
    <property type="match status" value="1"/>
</dbReference>
<keyword evidence="10 12" id="KW-0456">Lyase</keyword>
<dbReference type="SMART" id="SM00478">
    <property type="entry name" value="ENDO3c"/>
    <property type="match status" value="1"/>
</dbReference>
<dbReference type="EMBL" id="LR778114">
    <property type="protein sequence ID" value="CAB1130217.1"/>
    <property type="molecule type" value="Genomic_DNA"/>
</dbReference>
<feature type="binding site" evidence="12">
    <location>
        <position position="190"/>
    </location>
    <ligand>
        <name>[4Fe-4S] cluster</name>
        <dbReference type="ChEBI" id="CHEBI:49883"/>
    </ligand>
</feature>
<evidence type="ECO:0000256" key="2">
    <source>
        <dbReference type="ARBA" id="ARBA00022485"/>
    </source>
</evidence>
<name>A0A6F8ZKF5_9FIRM</name>
<keyword evidence="7 12" id="KW-0411">Iron-sulfur</keyword>
<dbReference type="Gene3D" id="1.10.340.30">
    <property type="entry name" value="Hypothetical protein, domain 2"/>
    <property type="match status" value="1"/>
</dbReference>
<keyword evidence="8 12" id="KW-0238">DNA-binding</keyword>
<feature type="binding site" evidence="12">
    <location>
        <position position="200"/>
    </location>
    <ligand>
        <name>[4Fe-4S] cluster</name>
        <dbReference type="ChEBI" id="CHEBI:49883"/>
    </ligand>
</feature>
<dbReference type="FunFam" id="1.10.1670.10:FF:000001">
    <property type="entry name" value="Endonuclease III"/>
    <property type="match status" value="1"/>
</dbReference>
<evidence type="ECO:0000313" key="15">
    <source>
        <dbReference type="Proteomes" id="UP000503399"/>
    </source>
</evidence>
<evidence type="ECO:0000256" key="9">
    <source>
        <dbReference type="ARBA" id="ARBA00023204"/>
    </source>
</evidence>
<dbReference type="EC" id="4.2.99.18" evidence="12"/>
<evidence type="ECO:0000256" key="4">
    <source>
        <dbReference type="ARBA" id="ARBA00022763"/>
    </source>
</evidence>
<proteinExistence type="inferred from homology"/>
<dbReference type="InterPro" id="IPR000445">
    <property type="entry name" value="HhH_motif"/>
</dbReference>
<keyword evidence="11 12" id="KW-0326">Glycosidase</keyword>
<dbReference type="GO" id="GO:0019104">
    <property type="term" value="F:DNA N-glycosylase activity"/>
    <property type="evidence" value="ECO:0007669"/>
    <property type="project" value="UniProtKB-UniRule"/>
</dbReference>
<accession>A0A6F8ZKF5</accession>
<dbReference type="KEGG" id="hfv:R50_2728"/>
<comment type="catalytic activity">
    <reaction evidence="12">
        <text>2'-deoxyribonucleotide-(2'-deoxyribose 5'-phosphate)-2'-deoxyribonucleotide-DNA = a 3'-end 2'-deoxyribonucleotide-(2,3-dehydro-2,3-deoxyribose 5'-phosphate)-DNA + a 5'-end 5'-phospho-2'-deoxyribonucleoside-DNA + H(+)</text>
        <dbReference type="Rhea" id="RHEA:66592"/>
        <dbReference type="Rhea" id="RHEA-COMP:13180"/>
        <dbReference type="Rhea" id="RHEA-COMP:16897"/>
        <dbReference type="Rhea" id="RHEA-COMP:17067"/>
        <dbReference type="ChEBI" id="CHEBI:15378"/>
        <dbReference type="ChEBI" id="CHEBI:136412"/>
        <dbReference type="ChEBI" id="CHEBI:157695"/>
        <dbReference type="ChEBI" id="CHEBI:167181"/>
        <dbReference type="EC" id="4.2.99.18"/>
    </reaction>
</comment>
<dbReference type="SMART" id="SM00525">
    <property type="entry name" value="FES"/>
    <property type="match status" value="1"/>
</dbReference>
<keyword evidence="3 12" id="KW-0479">Metal-binding</keyword>
<dbReference type="PANTHER" id="PTHR10359">
    <property type="entry name" value="A/G-SPECIFIC ADENINE GLYCOSYLASE/ENDONUCLEASE III"/>
    <property type="match status" value="1"/>
</dbReference>
<organism evidence="14 15">
    <name type="scientific">Candidatus Hydrogenisulfobacillus filiaventi</name>
    <dbReference type="NCBI Taxonomy" id="2707344"/>
    <lineage>
        <taxon>Bacteria</taxon>
        <taxon>Bacillati</taxon>
        <taxon>Bacillota</taxon>
        <taxon>Clostridia</taxon>
        <taxon>Eubacteriales</taxon>
        <taxon>Clostridiales Family XVII. Incertae Sedis</taxon>
        <taxon>Candidatus Hydrogenisulfobacillus</taxon>
    </lineage>
</organism>
<evidence type="ECO:0000256" key="7">
    <source>
        <dbReference type="ARBA" id="ARBA00023014"/>
    </source>
</evidence>
<dbReference type="InterPro" id="IPR005759">
    <property type="entry name" value="Nth"/>
</dbReference>
<feature type="binding site" evidence="12">
    <location>
        <position position="197"/>
    </location>
    <ligand>
        <name>[4Fe-4S] cluster</name>
        <dbReference type="ChEBI" id="CHEBI:49883"/>
    </ligand>
</feature>
<dbReference type="GO" id="GO:0006285">
    <property type="term" value="P:base-excision repair, AP site formation"/>
    <property type="evidence" value="ECO:0007669"/>
    <property type="project" value="TreeGrafter"/>
</dbReference>
<evidence type="ECO:0000313" key="14">
    <source>
        <dbReference type="EMBL" id="CAB1130217.1"/>
    </source>
</evidence>
<comment type="function">
    <text evidence="12">DNA repair enzyme that has both DNA N-glycosylase activity and AP-lyase activity. The DNA N-glycosylase activity releases various damaged pyrimidines from DNA by cleaving the N-glycosidic bond, leaving an AP (apurinic/apyrimidinic) site. The AP-lyase activity cleaves the phosphodiester bond 3' to the AP site by a beta-elimination, leaving a 3'-terminal unsaturated sugar and a product with a terminal 5'-phosphate.</text>
</comment>
<keyword evidence="14" id="KW-0540">Nuclease</keyword>
<protein>
    <recommendedName>
        <fullName evidence="12">Endonuclease III</fullName>
        <ecNumber evidence="12">4.2.99.18</ecNumber>
    </recommendedName>
    <alternativeName>
        <fullName evidence="12">DNA-(apurinic or apyrimidinic site) lyase</fullName>
    </alternativeName>
</protein>
<dbReference type="SUPFAM" id="SSF48150">
    <property type="entry name" value="DNA-glycosylase"/>
    <property type="match status" value="1"/>
</dbReference>
<dbReference type="InterPro" id="IPR003265">
    <property type="entry name" value="HhH-GPD_domain"/>
</dbReference>
<dbReference type="FunFam" id="1.10.340.30:FF:000001">
    <property type="entry name" value="Endonuclease III"/>
    <property type="match status" value="1"/>
</dbReference>
<keyword evidence="4 12" id="KW-0227">DNA damage</keyword>
<dbReference type="InterPro" id="IPR004036">
    <property type="entry name" value="Endonuclease-III-like_CS2"/>
</dbReference>
<dbReference type="HAMAP" id="MF_00942">
    <property type="entry name" value="Nth"/>
    <property type="match status" value="1"/>
</dbReference>
<keyword evidence="9 12" id="KW-0234">DNA repair</keyword>
<feature type="domain" description="HhH-GPD" evidence="13">
    <location>
        <begin position="41"/>
        <end position="188"/>
    </location>
</feature>
<keyword evidence="14" id="KW-0255">Endonuclease</keyword>
<dbReference type="GO" id="GO:0003677">
    <property type="term" value="F:DNA binding"/>
    <property type="evidence" value="ECO:0007669"/>
    <property type="project" value="UniProtKB-UniRule"/>
</dbReference>
<dbReference type="PROSITE" id="PS00764">
    <property type="entry name" value="ENDONUCLEASE_III_1"/>
    <property type="match status" value="1"/>
</dbReference>
<sequence>MPTETPSNITAVLAVWERLYPNPRSALNWRTPFELLVATVLSAQCTDVRVNLITPRLFARYPDAAALAAAPVADVEALIRDCGLYHAKARHLVAAAARLVEAYGGQVPPRFEDLVTLPGVGRKTANVVLANAFGQDTLAVDTHVFRVSHRLGWSEARTPEATEEDLRRVLPRVYWSRAHHWMIRHGREICHARRPLCDRCPVAAWCPSAPTAARETAAATPAGGAGAAVALVSDLWFAERLRTLAGQAGTHLRCTDNVATFSAWLTAGGVPAALVDVTRLSPEITALLGTVPRVAGFGPHVAREAMDRARAAGITDLWAYSALERQGRRWLEALAQG</sequence>
<dbReference type="Pfam" id="PF00730">
    <property type="entry name" value="HhH-GPD"/>
    <property type="match status" value="1"/>
</dbReference>
<dbReference type="PANTHER" id="PTHR10359:SF18">
    <property type="entry name" value="ENDONUCLEASE III"/>
    <property type="match status" value="1"/>
</dbReference>
<evidence type="ECO:0000256" key="12">
    <source>
        <dbReference type="HAMAP-Rule" id="MF_00942"/>
    </source>
</evidence>
<evidence type="ECO:0000256" key="11">
    <source>
        <dbReference type="ARBA" id="ARBA00023295"/>
    </source>
</evidence>
<evidence type="ECO:0000256" key="1">
    <source>
        <dbReference type="ARBA" id="ARBA00008343"/>
    </source>
</evidence>
<dbReference type="GO" id="GO:0051539">
    <property type="term" value="F:4 iron, 4 sulfur cluster binding"/>
    <property type="evidence" value="ECO:0007669"/>
    <property type="project" value="UniProtKB-UniRule"/>
</dbReference>
<dbReference type="Pfam" id="PF10576">
    <property type="entry name" value="EndIII_4Fe-2S"/>
    <property type="match status" value="1"/>
</dbReference>
<evidence type="ECO:0000259" key="13">
    <source>
        <dbReference type="SMART" id="SM00478"/>
    </source>
</evidence>
<evidence type="ECO:0000256" key="8">
    <source>
        <dbReference type="ARBA" id="ARBA00023125"/>
    </source>
</evidence>
<reference evidence="14 15" key="1">
    <citation type="submission" date="2020-02" db="EMBL/GenBank/DDBJ databases">
        <authorList>
            <person name="Hogendoorn C."/>
        </authorList>
    </citation>
    <scope>NUCLEOTIDE SEQUENCE [LARGE SCALE GENOMIC DNA]</scope>
    <source>
        <strain evidence="14">R501</strain>
    </source>
</reference>
<dbReference type="InterPro" id="IPR023170">
    <property type="entry name" value="HhH_base_excis_C"/>
</dbReference>
<dbReference type="GO" id="GO:0140078">
    <property type="term" value="F:class I DNA-(apurinic or apyrimidinic site) endonuclease activity"/>
    <property type="evidence" value="ECO:0007669"/>
    <property type="project" value="UniProtKB-EC"/>
</dbReference>
<dbReference type="NCBIfam" id="TIGR01083">
    <property type="entry name" value="nth"/>
    <property type="match status" value="1"/>
</dbReference>
<comment type="cofactor">
    <cofactor evidence="12">
        <name>[4Fe-4S] cluster</name>
        <dbReference type="ChEBI" id="CHEBI:49883"/>
    </cofactor>
    <text evidence="12">Binds 1 [4Fe-4S] cluster.</text>
</comment>
<evidence type="ECO:0000256" key="6">
    <source>
        <dbReference type="ARBA" id="ARBA00023004"/>
    </source>
</evidence>
<keyword evidence="5 12" id="KW-0378">Hydrolase</keyword>
<dbReference type="Pfam" id="PF00633">
    <property type="entry name" value="HHH"/>
    <property type="match status" value="1"/>
</dbReference>
<dbReference type="PROSITE" id="PS01155">
    <property type="entry name" value="ENDONUCLEASE_III_2"/>
    <property type="match status" value="1"/>
</dbReference>
<evidence type="ECO:0000256" key="10">
    <source>
        <dbReference type="ARBA" id="ARBA00023239"/>
    </source>
</evidence>
<evidence type="ECO:0000256" key="3">
    <source>
        <dbReference type="ARBA" id="ARBA00022723"/>
    </source>
</evidence>
<dbReference type="InterPro" id="IPR004035">
    <property type="entry name" value="Endouclease-III_FeS-bd_BS"/>
</dbReference>
<dbReference type="InterPro" id="IPR011257">
    <property type="entry name" value="DNA_glycosylase"/>
</dbReference>
<dbReference type="Proteomes" id="UP000503399">
    <property type="component" value="Chromosome"/>
</dbReference>
<gene>
    <name evidence="12 14" type="primary">nth</name>
    <name evidence="14" type="ORF">R50_2728</name>
</gene>
<feature type="binding site" evidence="12">
    <location>
        <position position="206"/>
    </location>
    <ligand>
        <name>[4Fe-4S] cluster</name>
        <dbReference type="ChEBI" id="CHEBI:49883"/>
    </ligand>
</feature>
<dbReference type="CDD" id="cd00056">
    <property type="entry name" value="ENDO3c"/>
    <property type="match status" value="1"/>
</dbReference>
<dbReference type="AlphaFoldDB" id="A0A6F8ZKF5"/>
<keyword evidence="2 12" id="KW-0004">4Fe-4S</keyword>